<name>X0T8H7_9ZZZZ</name>
<evidence type="ECO:0000256" key="1">
    <source>
        <dbReference type="SAM" id="MobiDB-lite"/>
    </source>
</evidence>
<dbReference type="AlphaFoldDB" id="X0T8H7"/>
<feature type="region of interest" description="Disordered" evidence="1">
    <location>
        <begin position="27"/>
        <end position="52"/>
    </location>
</feature>
<feature type="non-terminal residue" evidence="2">
    <location>
        <position position="52"/>
    </location>
</feature>
<sequence>MLEELPEVLREELEEREFEVLAPYATKSAQAGGRRHEEPEAAYRTCFQRDRD</sequence>
<evidence type="ECO:0000313" key="2">
    <source>
        <dbReference type="EMBL" id="GAF89494.1"/>
    </source>
</evidence>
<comment type="caution">
    <text evidence="2">The sequence shown here is derived from an EMBL/GenBank/DDBJ whole genome shotgun (WGS) entry which is preliminary data.</text>
</comment>
<dbReference type="EMBL" id="BARS01019313">
    <property type="protein sequence ID" value="GAF89494.1"/>
    <property type="molecule type" value="Genomic_DNA"/>
</dbReference>
<gene>
    <name evidence="2" type="ORF">S01H1_31316</name>
</gene>
<reference evidence="2" key="1">
    <citation type="journal article" date="2014" name="Front. Microbiol.">
        <title>High frequency of phylogenetically diverse reductive dehalogenase-homologous genes in deep subseafloor sedimentary metagenomes.</title>
        <authorList>
            <person name="Kawai M."/>
            <person name="Futagami T."/>
            <person name="Toyoda A."/>
            <person name="Takaki Y."/>
            <person name="Nishi S."/>
            <person name="Hori S."/>
            <person name="Arai W."/>
            <person name="Tsubouchi T."/>
            <person name="Morono Y."/>
            <person name="Uchiyama I."/>
            <person name="Ito T."/>
            <person name="Fujiyama A."/>
            <person name="Inagaki F."/>
            <person name="Takami H."/>
        </authorList>
    </citation>
    <scope>NUCLEOTIDE SEQUENCE</scope>
    <source>
        <strain evidence="2">Expedition CK06-06</strain>
    </source>
</reference>
<feature type="compositionally biased region" description="Basic and acidic residues" evidence="1">
    <location>
        <begin position="34"/>
        <end position="52"/>
    </location>
</feature>
<accession>X0T8H7</accession>
<dbReference type="Gene3D" id="1.10.3210.10">
    <property type="entry name" value="Hypothetical protein af1432"/>
    <property type="match status" value="1"/>
</dbReference>
<proteinExistence type="predicted"/>
<protein>
    <submittedName>
        <fullName evidence="2">Uncharacterized protein</fullName>
    </submittedName>
</protein>
<organism evidence="2">
    <name type="scientific">marine sediment metagenome</name>
    <dbReference type="NCBI Taxonomy" id="412755"/>
    <lineage>
        <taxon>unclassified sequences</taxon>
        <taxon>metagenomes</taxon>
        <taxon>ecological metagenomes</taxon>
    </lineage>
</organism>